<dbReference type="AlphaFoldDB" id="A0A6L9W3G6"/>
<dbReference type="Proteomes" id="UP000479241">
    <property type="component" value="Unassembled WGS sequence"/>
</dbReference>
<dbReference type="SUPFAM" id="SSF51182">
    <property type="entry name" value="RmlC-like cupins"/>
    <property type="match status" value="1"/>
</dbReference>
<dbReference type="EMBL" id="JAAGWG010000011">
    <property type="protein sequence ID" value="NEK85974.1"/>
    <property type="molecule type" value="Genomic_DNA"/>
</dbReference>
<comment type="caution">
    <text evidence="3">The sequence shown here is derived from an EMBL/GenBank/DDBJ whole genome shotgun (WGS) entry which is preliminary data.</text>
</comment>
<dbReference type="Pfam" id="PF07883">
    <property type="entry name" value="Cupin_2"/>
    <property type="match status" value="1"/>
</dbReference>
<organism evidence="3 4">
    <name type="scientific">Blastococcus saxobsidens</name>
    <dbReference type="NCBI Taxonomy" id="138336"/>
    <lineage>
        <taxon>Bacteria</taxon>
        <taxon>Bacillati</taxon>
        <taxon>Actinomycetota</taxon>
        <taxon>Actinomycetes</taxon>
        <taxon>Geodermatophilales</taxon>
        <taxon>Geodermatophilaceae</taxon>
        <taxon>Blastococcus</taxon>
    </lineage>
</organism>
<gene>
    <name evidence="3" type="ORF">GCU60_09390</name>
</gene>
<dbReference type="RefSeq" id="WP_163204526.1">
    <property type="nucleotide sequence ID" value="NZ_JAAGWG010000011.1"/>
</dbReference>
<evidence type="ECO:0000313" key="3">
    <source>
        <dbReference type="EMBL" id="NEK85974.1"/>
    </source>
</evidence>
<accession>A0A6L9W3G6</accession>
<dbReference type="InterPro" id="IPR013096">
    <property type="entry name" value="Cupin_2"/>
</dbReference>
<proteinExistence type="predicted"/>
<evidence type="ECO:0000313" key="4">
    <source>
        <dbReference type="Proteomes" id="UP000479241"/>
    </source>
</evidence>
<dbReference type="InterPro" id="IPR011051">
    <property type="entry name" value="RmlC_Cupin_sf"/>
</dbReference>
<name>A0A6L9W3G6_9ACTN</name>
<reference evidence="3 4" key="1">
    <citation type="submission" date="2019-12" db="EMBL/GenBank/DDBJ databases">
        <title>the WGS of Blastococcus saxobsidens 67B17.</title>
        <authorList>
            <person name="Jiang Z."/>
        </authorList>
    </citation>
    <scope>NUCLEOTIDE SEQUENCE [LARGE SCALE GENOMIC DNA]</scope>
    <source>
        <strain evidence="3 4">67B17</strain>
    </source>
</reference>
<dbReference type="Gene3D" id="2.60.120.10">
    <property type="entry name" value="Jelly Rolls"/>
    <property type="match status" value="2"/>
</dbReference>
<feature type="compositionally biased region" description="Basic and acidic residues" evidence="1">
    <location>
        <begin position="368"/>
        <end position="377"/>
    </location>
</feature>
<evidence type="ECO:0000259" key="2">
    <source>
        <dbReference type="Pfam" id="PF07883"/>
    </source>
</evidence>
<feature type="compositionally biased region" description="Polar residues" evidence="1">
    <location>
        <begin position="394"/>
        <end position="411"/>
    </location>
</feature>
<feature type="domain" description="Cupin type-2" evidence="2">
    <location>
        <begin position="90"/>
        <end position="157"/>
    </location>
</feature>
<evidence type="ECO:0000256" key="1">
    <source>
        <dbReference type="SAM" id="MobiDB-lite"/>
    </source>
</evidence>
<feature type="region of interest" description="Disordered" evidence="1">
    <location>
        <begin position="360"/>
        <end position="411"/>
    </location>
</feature>
<sequence length="411" mass="45803">MEQERTKSQSREQTAQNVHVYDDHYKKARIYVRELASNRYTLTEERRERVTTVPRVWTPTLGEGLSLKENWNIIDPGDEQFRTQSLHLHFVVIQPNGRNDGHGHQNEALFYVLEGNGYETHDGKDYPWSAGDAVAVHNDCVHWHNNPDPEKRAVCLVMKPKPLSLFLGLTFQGKIGTKPADEDQWEPRTEWLTARPEGDELVPKVLTPADTEWQWTEFGRIRQIAGKGAPLRIKGTDAYLHEIPAGSRSGKRWQMADEAVHVLDGEGYDLHWDVEAEIADQFYARVAKKPTRWDWKKGDMIWVPHNTIVQRFSTGTGSAKLIGASNSIYAELGYSRVVHFENAPEFDDASLRAAAGEGFTAPPVASAGRDRDRDGDRPGAVAVVLSGQPGGAVSASTASNVARSSRGSGSA</sequence>
<protein>
    <submittedName>
        <fullName evidence="3">Cupin domain-containing protein</fullName>
    </submittedName>
</protein>
<dbReference type="InterPro" id="IPR014710">
    <property type="entry name" value="RmlC-like_jellyroll"/>
</dbReference>